<dbReference type="Gene3D" id="3.90.1300.10">
    <property type="entry name" value="Amidase signature (AS) domain"/>
    <property type="match status" value="1"/>
</dbReference>
<keyword evidence="4" id="KW-1185">Reference proteome</keyword>
<dbReference type="PANTHER" id="PTHR11895">
    <property type="entry name" value="TRANSAMIDASE"/>
    <property type="match status" value="1"/>
</dbReference>
<gene>
    <name evidence="3" type="ordered locus">Cwoe_5815</name>
</gene>
<evidence type="ECO:0000259" key="2">
    <source>
        <dbReference type="Pfam" id="PF01425"/>
    </source>
</evidence>
<dbReference type="InterPro" id="IPR023631">
    <property type="entry name" value="Amidase_dom"/>
</dbReference>
<evidence type="ECO:0000256" key="1">
    <source>
        <dbReference type="ARBA" id="ARBA00009199"/>
    </source>
</evidence>
<dbReference type="AlphaFoldDB" id="D3F2T5"/>
<dbReference type="KEGG" id="cwo:Cwoe_5815"/>
<dbReference type="InterPro" id="IPR036928">
    <property type="entry name" value="AS_sf"/>
</dbReference>
<reference evidence="4" key="2">
    <citation type="submission" date="2010-01" db="EMBL/GenBank/DDBJ databases">
        <title>The complete genome of Conexibacter woesei DSM 14684.</title>
        <authorList>
            <consortium name="US DOE Joint Genome Institute (JGI-PGF)"/>
            <person name="Lucas S."/>
            <person name="Copeland A."/>
            <person name="Lapidus A."/>
            <person name="Glavina del Rio T."/>
            <person name="Dalin E."/>
            <person name="Tice H."/>
            <person name="Bruce D."/>
            <person name="Goodwin L."/>
            <person name="Pitluck S."/>
            <person name="Kyrpides N."/>
            <person name="Mavromatis K."/>
            <person name="Ivanova N."/>
            <person name="Mikhailova N."/>
            <person name="Chertkov O."/>
            <person name="Brettin T."/>
            <person name="Detter J.C."/>
            <person name="Han C."/>
            <person name="Larimer F."/>
            <person name="Land M."/>
            <person name="Hauser L."/>
            <person name="Markowitz V."/>
            <person name="Cheng J.-F."/>
            <person name="Hugenholtz P."/>
            <person name="Woyke T."/>
            <person name="Wu D."/>
            <person name="Pukall R."/>
            <person name="Steenblock K."/>
            <person name="Schneider S."/>
            <person name="Klenk H.-P."/>
            <person name="Eisen J.A."/>
        </authorList>
    </citation>
    <scope>NUCLEOTIDE SEQUENCE [LARGE SCALE GENOMIC DNA]</scope>
    <source>
        <strain evidence="4">DSM 14684 / CIP 108061 / JCM 11494 / NBRC 100937 / ID131577</strain>
    </source>
</reference>
<dbReference type="STRING" id="469383.Cwoe_5815"/>
<dbReference type="PROSITE" id="PS00571">
    <property type="entry name" value="AMIDASES"/>
    <property type="match status" value="1"/>
</dbReference>
<feature type="domain" description="Amidase" evidence="2">
    <location>
        <begin position="25"/>
        <end position="453"/>
    </location>
</feature>
<dbReference type="Pfam" id="PF01425">
    <property type="entry name" value="Amidase"/>
    <property type="match status" value="1"/>
</dbReference>
<dbReference type="InterPro" id="IPR020556">
    <property type="entry name" value="Amidase_CS"/>
</dbReference>
<protein>
    <submittedName>
        <fullName evidence="3">Amidase</fullName>
    </submittedName>
</protein>
<dbReference type="Proteomes" id="UP000008229">
    <property type="component" value="Chromosome"/>
</dbReference>
<dbReference type="EMBL" id="CP001854">
    <property type="protein sequence ID" value="ADB54216.1"/>
    <property type="molecule type" value="Genomic_DNA"/>
</dbReference>
<sequence>MHDLMFRPVSELAALVRSGELSARELVSASLERIDALDGQINAFTHVGADGALAAADAIGADDPRPFAGVPIAIKDNRPVEGMPLTMGANAFGDLVPPFEMAFVRRLRAAGFVIVGKTALPEYGIQPTTESVRNGPTRNPWDLSRTAGGSSGGAAAAVAAGMVPIAHGNDGGGSIRIPAACCGLVGLKPARGRISLAPVEGESFLVTDGVLTRTVAESAALLDLLAGPEAGDTSWAPPPSEPFAQTAARTPGRLRIGFTLRPPLTETAIDPIAAQAVFDTVELLRELGHEVEEIDPPWAIPGMLELFSAAFGPAVGSAIVIAGTIAGRELTADDMEPLSWMLWERSRKLDAPHYLAAIGQLQALARTLVTATAACDAVLTPSLAQRPVPIGALSGATDDPVGTFRRGGEFTPFTAIANVTGQPAISVPISHGDDGLPVGVHFFGRPAQEGPLLALAAQLEAARPWAGRRPELVAAS</sequence>
<comment type="similarity">
    <text evidence="1">Belongs to the amidase family.</text>
</comment>
<evidence type="ECO:0000313" key="3">
    <source>
        <dbReference type="EMBL" id="ADB54216.1"/>
    </source>
</evidence>
<organism evidence="3 4">
    <name type="scientific">Conexibacter woesei (strain DSM 14684 / CCUG 47730 / CIP 108061 / JCM 11494 / NBRC 100937 / ID131577)</name>
    <dbReference type="NCBI Taxonomy" id="469383"/>
    <lineage>
        <taxon>Bacteria</taxon>
        <taxon>Bacillati</taxon>
        <taxon>Actinomycetota</taxon>
        <taxon>Thermoleophilia</taxon>
        <taxon>Solirubrobacterales</taxon>
        <taxon>Conexibacteraceae</taxon>
        <taxon>Conexibacter</taxon>
    </lineage>
</organism>
<dbReference type="InterPro" id="IPR000120">
    <property type="entry name" value="Amidase"/>
</dbReference>
<evidence type="ECO:0000313" key="4">
    <source>
        <dbReference type="Proteomes" id="UP000008229"/>
    </source>
</evidence>
<dbReference type="HOGENOM" id="CLU_009600_0_4_11"/>
<proteinExistence type="inferred from homology"/>
<dbReference type="SUPFAM" id="SSF75304">
    <property type="entry name" value="Amidase signature (AS) enzymes"/>
    <property type="match status" value="1"/>
</dbReference>
<dbReference type="eggNOG" id="COG0154">
    <property type="taxonomic scope" value="Bacteria"/>
</dbReference>
<dbReference type="GO" id="GO:0003824">
    <property type="term" value="F:catalytic activity"/>
    <property type="evidence" value="ECO:0007669"/>
    <property type="project" value="InterPro"/>
</dbReference>
<name>D3F2T5_CONWI</name>
<reference evidence="3 4" key="1">
    <citation type="journal article" date="2010" name="Stand. Genomic Sci.">
        <title>Complete genome sequence of Conexibacter woesei type strain (ID131577).</title>
        <authorList>
            <person name="Pukall R."/>
            <person name="Lapidus A."/>
            <person name="Glavina Del Rio T."/>
            <person name="Copeland A."/>
            <person name="Tice H."/>
            <person name="Cheng J.-F."/>
            <person name="Lucas S."/>
            <person name="Chen F."/>
            <person name="Nolan M."/>
            <person name="Bruce D."/>
            <person name="Goodwin L."/>
            <person name="Pitluck S."/>
            <person name="Mavromatis K."/>
            <person name="Ivanova N."/>
            <person name="Ovchinnikova G."/>
            <person name="Pati A."/>
            <person name="Chen A."/>
            <person name="Palaniappan K."/>
            <person name="Land M."/>
            <person name="Hauser L."/>
            <person name="Chang Y.-J."/>
            <person name="Jeffries C.D."/>
            <person name="Chain P."/>
            <person name="Meincke L."/>
            <person name="Sims D."/>
            <person name="Brettin T."/>
            <person name="Detter J.C."/>
            <person name="Rohde M."/>
            <person name="Goeker M."/>
            <person name="Bristow J."/>
            <person name="Eisen J.A."/>
            <person name="Markowitz V."/>
            <person name="Kyrpides N.C."/>
            <person name="Klenk H.-P."/>
            <person name="Hugenholtz P."/>
        </authorList>
    </citation>
    <scope>NUCLEOTIDE SEQUENCE [LARGE SCALE GENOMIC DNA]</scope>
    <source>
        <strain evidence="4">DSM 14684 / CIP 108061 / JCM 11494 / NBRC 100937 / ID131577</strain>
    </source>
</reference>
<accession>D3F2T5</accession>
<dbReference type="PANTHER" id="PTHR11895:SF7">
    <property type="entry name" value="GLUTAMYL-TRNA(GLN) AMIDOTRANSFERASE SUBUNIT A, MITOCHONDRIAL"/>
    <property type="match status" value="1"/>
</dbReference>